<feature type="compositionally biased region" description="Low complexity" evidence="1">
    <location>
        <begin position="40"/>
        <end position="54"/>
    </location>
</feature>
<accession>A0AAV5MRD7</accession>
<sequence>MVPADGKSGSDGPSTPPSLSDSLIAHGSDESNSEKELFFSPRQSVSSASSSSTSTPGIEGSPNNGENKEQNTFYYIEPGSEEHEAMKESVIRILRGKLEEWEASGDIDGFISKKTNEELADILNLYLVQIRKSSIRTWPSPKEKIFHTLNQPLLHPRVSCPLPSNILCLLKLLSLVSKWIQPSSLFPPKWIPKKKRDFPSETS</sequence>
<evidence type="ECO:0000256" key="1">
    <source>
        <dbReference type="SAM" id="MobiDB-lite"/>
    </source>
</evidence>
<name>A0AAV5MRD7_9ROSI</name>
<keyword evidence="3" id="KW-1185">Reference proteome</keyword>
<feature type="compositionally biased region" description="Polar residues" evidence="1">
    <location>
        <begin position="61"/>
        <end position="70"/>
    </location>
</feature>
<evidence type="ECO:0000313" key="2">
    <source>
        <dbReference type="EMBL" id="GKV52538.1"/>
    </source>
</evidence>
<dbReference type="AlphaFoldDB" id="A0AAV5MRD7"/>
<dbReference type="EMBL" id="BPVZ01000745">
    <property type="protein sequence ID" value="GKV52538.1"/>
    <property type="molecule type" value="Genomic_DNA"/>
</dbReference>
<feature type="region of interest" description="Disordered" evidence="1">
    <location>
        <begin position="1"/>
        <end position="70"/>
    </location>
</feature>
<comment type="caution">
    <text evidence="2">The sequence shown here is derived from an EMBL/GenBank/DDBJ whole genome shotgun (WGS) entry which is preliminary data.</text>
</comment>
<reference evidence="2 3" key="1">
    <citation type="journal article" date="2021" name="Commun. Biol.">
        <title>The genome of Shorea leprosula (Dipterocarpaceae) highlights the ecological relevance of drought in aseasonal tropical rainforests.</title>
        <authorList>
            <person name="Ng K.K.S."/>
            <person name="Kobayashi M.J."/>
            <person name="Fawcett J.A."/>
            <person name="Hatakeyama M."/>
            <person name="Paape T."/>
            <person name="Ng C.H."/>
            <person name="Ang C.C."/>
            <person name="Tnah L.H."/>
            <person name="Lee C.T."/>
            <person name="Nishiyama T."/>
            <person name="Sese J."/>
            <person name="O'Brien M.J."/>
            <person name="Copetti D."/>
            <person name="Mohd Noor M.I."/>
            <person name="Ong R.C."/>
            <person name="Putra M."/>
            <person name="Sireger I.Z."/>
            <person name="Indrioko S."/>
            <person name="Kosugi Y."/>
            <person name="Izuno A."/>
            <person name="Isagi Y."/>
            <person name="Lee S.L."/>
            <person name="Shimizu K.K."/>
        </authorList>
    </citation>
    <scope>NUCLEOTIDE SEQUENCE [LARGE SCALE GENOMIC DNA]</scope>
    <source>
        <strain evidence="2">214</strain>
    </source>
</reference>
<organism evidence="2 3">
    <name type="scientific">Rubroshorea leprosula</name>
    <dbReference type="NCBI Taxonomy" id="152421"/>
    <lineage>
        <taxon>Eukaryota</taxon>
        <taxon>Viridiplantae</taxon>
        <taxon>Streptophyta</taxon>
        <taxon>Embryophyta</taxon>
        <taxon>Tracheophyta</taxon>
        <taxon>Spermatophyta</taxon>
        <taxon>Magnoliopsida</taxon>
        <taxon>eudicotyledons</taxon>
        <taxon>Gunneridae</taxon>
        <taxon>Pentapetalae</taxon>
        <taxon>rosids</taxon>
        <taxon>malvids</taxon>
        <taxon>Malvales</taxon>
        <taxon>Dipterocarpaceae</taxon>
        <taxon>Rubroshorea</taxon>
    </lineage>
</organism>
<feature type="compositionally biased region" description="Basic and acidic residues" evidence="1">
    <location>
        <begin position="27"/>
        <end position="37"/>
    </location>
</feature>
<dbReference type="Proteomes" id="UP001054252">
    <property type="component" value="Unassembled WGS sequence"/>
</dbReference>
<feature type="compositionally biased region" description="Polar residues" evidence="1">
    <location>
        <begin position="11"/>
        <end position="21"/>
    </location>
</feature>
<proteinExistence type="predicted"/>
<protein>
    <submittedName>
        <fullName evidence="2">Uncharacterized protein</fullName>
    </submittedName>
</protein>
<evidence type="ECO:0000313" key="3">
    <source>
        <dbReference type="Proteomes" id="UP001054252"/>
    </source>
</evidence>
<gene>
    <name evidence="2" type="ORF">SLEP1_g59116</name>
</gene>